<evidence type="ECO:0000313" key="2">
    <source>
        <dbReference type="EMBL" id="KAK8871246.1"/>
    </source>
</evidence>
<gene>
    <name evidence="2" type="ORF">M9Y10_009161</name>
</gene>
<comment type="caution">
    <text evidence="2">The sequence shown here is derived from an EMBL/GenBank/DDBJ whole genome shotgun (WGS) entry which is preliminary data.</text>
</comment>
<reference evidence="2 3" key="1">
    <citation type="submission" date="2024-04" db="EMBL/GenBank/DDBJ databases">
        <title>Tritrichomonas musculus Genome.</title>
        <authorList>
            <person name="Alves-Ferreira E."/>
            <person name="Grigg M."/>
            <person name="Lorenzi H."/>
            <person name="Galac M."/>
        </authorList>
    </citation>
    <scope>NUCLEOTIDE SEQUENCE [LARGE SCALE GENOMIC DNA]</scope>
    <source>
        <strain evidence="2 3">EAF2021</strain>
    </source>
</reference>
<protein>
    <recommendedName>
        <fullName evidence="4">VPS9 domain-containing protein</fullName>
    </recommendedName>
</protein>
<feature type="compositionally biased region" description="Low complexity" evidence="1">
    <location>
        <begin position="474"/>
        <end position="489"/>
    </location>
</feature>
<evidence type="ECO:0000313" key="3">
    <source>
        <dbReference type="Proteomes" id="UP001470230"/>
    </source>
</evidence>
<keyword evidence="3" id="KW-1185">Reference proteome</keyword>
<dbReference type="Gene3D" id="1.20.1050.80">
    <property type="entry name" value="VPS9 domain"/>
    <property type="match status" value="1"/>
</dbReference>
<evidence type="ECO:0008006" key="4">
    <source>
        <dbReference type="Google" id="ProtNLM"/>
    </source>
</evidence>
<organism evidence="2 3">
    <name type="scientific">Tritrichomonas musculus</name>
    <dbReference type="NCBI Taxonomy" id="1915356"/>
    <lineage>
        <taxon>Eukaryota</taxon>
        <taxon>Metamonada</taxon>
        <taxon>Parabasalia</taxon>
        <taxon>Tritrichomonadida</taxon>
        <taxon>Tritrichomonadidae</taxon>
        <taxon>Tritrichomonas</taxon>
    </lineage>
</organism>
<accession>A0ABR2J036</accession>
<sequence length="673" mass="77682">MNENLKIDLNRERFQVIQEWCILNFPSISNYIKVKIKNRQITNTMLSSSNIQFETERKDAHEQLKYNLVSYRNKIQSIISSFEISLNNLVSQPIPPLGKIYYSQQKMNLNVRNLLFINQLIHKLKIKILTLRIDAMFLITEKINKALELVEKSPSDAIIIISKQFFEMDLNKKKCQNQSKAVDQASSGLSSSSGHDNIPIRNRSSSGLLDSSSTPSFNSLFNINDNGNNSLSIDSSLTLFFGSSPIQIEPTIKQYESIMIRLISYSDHLSSIITNAYPKPLWVKDYSLYLDKIVTNSLSRFDSELSYLLPQECEVSLSRFFFSNYIKSSEPIDVILRSFCKIAPNAFMIELMNMCFKLVPTKLLNEFKPEKLSICLTFMYRLLIDRVYEKSFAEGKDCISKVKEKMIQMVNSYNEKQSKYLMMKKLPISAFVWPREYIPRHPVVNGYNYKKDAMANNRTINNTNNDDGNKSNKIDNNINNNITDNSNKNMDNDQNINDSTSMNNYSQKNNDNSNCNRVSHINDSKMHNENNNYIDENCLEMPIREFFRSDFYFLPAIEFLELSIFCTNPIDSLYYIHKCLISVQKAAIIHSINKRKNRQASPSELNQVICFDDLFGLTLGVFLASDVPDIFALNWFVQNYSPHNELSPPLEYAKANLEGLTQHIATVEFKNNV</sequence>
<name>A0ABR2J036_9EUKA</name>
<feature type="region of interest" description="Disordered" evidence="1">
    <location>
        <begin position="458"/>
        <end position="504"/>
    </location>
</feature>
<dbReference type="Proteomes" id="UP001470230">
    <property type="component" value="Unassembled WGS sequence"/>
</dbReference>
<proteinExistence type="predicted"/>
<dbReference type="InterPro" id="IPR037191">
    <property type="entry name" value="VPS9_dom_sf"/>
</dbReference>
<dbReference type="EMBL" id="JAPFFF010000014">
    <property type="protein sequence ID" value="KAK8871246.1"/>
    <property type="molecule type" value="Genomic_DNA"/>
</dbReference>
<evidence type="ECO:0000256" key="1">
    <source>
        <dbReference type="SAM" id="MobiDB-lite"/>
    </source>
</evidence>